<evidence type="ECO:0000256" key="8">
    <source>
        <dbReference type="ARBA" id="ARBA00023224"/>
    </source>
</evidence>
<organism evidence="11 12">
    <name type="scientific">Caenorhabditis angaria</name>
    <dbReference type="NCBI Taxonomy" id="860376"/>
    <lineage>
        <taxon>Eukaryota</taxon>
        <taxon>Metazoa</taxon>
        <taxon>Ecdysozoa</taxon>
        <taxon>Nematoda</taxon>
        <taxon>Chromadorea</taxon>
        <taxon>Rhabditida</taxon>
        <taxon>Rhabditina</taxon>
        <taxon>Rhabditomorpha</taxon>
        <taxon>Rhabditoidea</taxon>
        <taxon>Rhabditidae</taxon>
        <taxon>Peloderinae</taxon>
        <taxon>Caenorhabditis</taxon>
    </lineage>
</organism>
<keyword evidence="2" id="KW-1003">Cell membrane</keyword>
<keyword evidence="5" id="KW-0297">G-protein coupled receptor</keyword>
<dbReference type="Gene3D" id="1.20.1070.10">
    <property type="entry name" value="Rhodopsin 7-helix transmembrane proteins"/>
    <property type="match status" value="1"/>
</dbReference>
<evidence type="ECO:0000256" key="7">
    <source>
        <dbReference type="ARBA" id="ARBA00023170"/>
    </source>
</evidence>
<dbReference type="AlphaFoldDB" id="A0A9P1J3N2"/>
<dbReference type="Pfam" id="PF00001">
    <property type="entry name" value="7tm_1"/>
    <property type="match status" value="1"/>
</dbReference>
<comment type="subcellular location">
    <subcellularLocation>
        <location evidence="1">Cell membrane</location>
        <topology evidence="1">Multi-pass membrane protein</topology>
    </subcellularLocation>
</comment>
<dbReference type="PANTHER" id="PTHR24230:SF82">
    <property type="entry name" value="G-PROTEIN COUPLED RECEPTORS FAMILY 1 PROFILE DOMAIN-CONTAINING PROTEIN"/>
    <property type="match status" value="1"/>
</dbReference>
<dbReference type="SUPFAM" id="SSF81321">
    <property type="entry name" value="Family A G protein-coupled receptor-like"/>
    <property type="match status" value="1"/>
</dbReference>
<dbReference type="EMBL" id="CANHGI010000006">
    <property type="protein sequence ID" value="CAI5455657.1"/>
    <property type="molecule type" value="Genomic_DNA"/>
</dbReference>
<dbReference type="GO" id="GO:0008528">
    <property type="term" value="F:G protein-coupled peptide receptor activity"/>
    <property type="evidence" value="ECO:0007669"/>
    <property type="project" value="TreeGrafter"/>
</dbReference>
<feature type="domain" description="G-protein coupled receptors family 1 profile" evidence="10">
    <location>
        <begin position="31"/>
        <end position="296"/>
    </location>
</feature>
<keyword evidence="4 9" id="KW-1133">Transmembrane helix</keyword>
<reference evidence="11" key="1">
    <citation type="submission" date="2022-11" db="EMBL/GenBank/DDBJ databases">
        <authorList>
            <person name="Kikuchi T."/>
        </authorList>
    </citation>
    <scope>NUCLEOTIDE SEQUENCE</scope>
    <source>
        <strain evidence="11">PS1010</strain>
    </source>
</reference>
<dbReference type="PANTHER" id="PTHR24230">
    <property type="entry name" value="G-PROTEIN COUPLED RECEPTOR"/>
    <property type="match status" value="1"/>
</dbReference>
<evidence type="ECO:0000256" key="5">
    <source>
        <dbReference type="ARBA" id="ARBA00023040"/>
    </source>
</evidence>
<dbReference type="InterPro" id="IPR000276">
    <property type="entry name" value="GPCR_Rhodpsn"/>
</dbReference>
<feature type="transmembrane region" description="Helical" evidence="9">
    <location>
        <begin position="102"/>
        <end position="124"/>
    </location>
</feature>
<feature type="transmembrane region" description="Helical" evidence="9">
    <location>
        <begin position="239"/>
        <end position="260"/>
    </location>
</feature>
<keyword evidence="12" id="KW-1185">Reference proteome</keyword>
<evidence type="ECO:0000256" key="4">
    <source>
        <dbReference type="ARBA" id="ARBA00022989"/>
    </source>
</evidence>
<dbReference type="Proteomes" id="UP001152747">
    <property type="component" value="Unassembled WGS sequence"/>
</dbReference>
<keyword evidence="7" id="KW-0675">Receptor</keyword>
<evidence type="ECO:0000256" key="1">
    <source>
        <dbReference type="ARBA" id="ARBA00004651"/>
    </source>
</evidence>
<dbReference type="InterPro" id="IPR017452">
    <property type="entry name" value="GPCR_Rhodpsn_7TM"/>
</dbReference>
<comment type="caution">
    <text evidence="11">The sequence shown here is derived from an EMBL/GenBank/DDBJ whole genome shotgun (WGS) entry which is preliminary data.</text>
</comment>
<protein>
    <recommendedName>
        <fullName evidence="10">G-protein coupled receptors family 1 profile domain-containing protein</fullName>
    </recommendedName>
</protein>
<dbReference type="OrthoDB" id="6435638at2759"/>
<keyword evidence="8" id="KW-0807">Transducer</keyword>
<keyword evidence="3 9" id="KW-0812">Transmembrane</keyword>
<feature type="transmembrane region" description="Helical" evidence="9">
    <location>
        <begin position="136"/>
        <end position="156"/>
    </location>
</feature>
<dbReference type="GO" id="GO:0007218">
    <property type="term" value="P:neuropeptide signaling pathway"/>
    <property type="evidence" value="ECO:0007669"/>
    <property type="project" value="TreeGrafter"/>
</dbReference>
<dbReference type="GO" id="GO:0005886">
    <property type="term" value="C:plasma membrane"/>
    <property type="evidence" value="ECO:0007669"/>
    <property type="project" value="UniProtKB-SubCell"/>
</dbReference>
<evidence type="ECO:0000259" key="10">
    <source>
        <dbReference type="PROSITE" id="PS50262"/>
    </source>
</evidence>
<dbReference type="PROSITE" id="PS50262">
    <property type="entry name" value="G_PROTEIN_RECEP_F1_2"/>
    <property type="match status" value="1"/>
</dbReference>
<keyword evidence="6 9" id="KW-0472">Membrane</keyword>
<feature type="transmembrane region" description="Helical" evidence="9">
    <location>
        <begin position="280"/>
        <end position="298"/>
    </location>
</feature>
<evidence type="ECO:0000256" key="2">
    <source>
        <dbReference type="ARBA" id="ARBA00022475"/>
    </source>
</evidence>
<evidence type="ECO:0000313" key="11">
    <source>
        <dbReference type="EMBL" id="CAI5455657.1"/>
    </source>
</evidence>
<dbReference type="PRINTS" id="PR00237">
    <property type="entry name" value="GPCRRHODOPSN"/>
</dbReference>
<name>A0A9P1J3N2_9PELO</name>
<evidence type="ECO:0000256" key="9">
    <source>
        <dbReference type="SAM" id="Phobius"/>
    </source>
</evidence>
<feature type="transmembrane region" description="Helical" evidence="9">
    <location>
        <begin position="21"/>
        <end position="40"/>
    </location>
</feature>
<accession>A0A9P1J3N2</accession>
<gene>
    <name evidence="11" type="ORF">CAMP_LOCUS18294</name>
</gene>
<proteinExistence type="predicted"/>
<feature type="transmembrane region" description="Helical" evidence="9">
    <location>
        <begin position="182"/>
        <end position="211"/>
    </location>
</feature>
<evidence type="ECO:0000313" key="12">
    <source>
        <dbReference type="Proteomes" id="UP001152747"/>
    </source>
</evidence>
<feature type="transmembrane region" description="Helical" evidence="9">
    <location>
        <begin position="61"/>
        <end position="82"/>
    </location>
</feature>
<evidence type="ECO:0000256" key="3">
    <source>
        <dbReference type="ARBA" id="ARBA00022692"/>
    </source>
</evidence>
<dbReference type="CDD" id="cd00637">
    <property type="entry name" value="7tm_classA_rhodopsin-like"/>
    <property type="match status" value="1"/>
</dbReference>
<sequence>MNDTNVTPFDLENSTSERIEIFYQLAFFLIGTPINVVALIKSSRNVREGGVESRLVTLSRQLLIAHIMVLFVYGVWRSYWIYTIVWTQGDIMCRLFSFLCALPFHLWSNMVAAIAVDMLCCITSPLSSYRTGASRVNWLISIAWGCAILCAIPMTVVRGKVKIDGYDLHQCYPDQNKYSRDFLIVFSMFHVLTTFYIPLIVVIICYFLIGLSLRRQMAERRLLQDGGHGHKNSNTKARFLRASIAIICTFFFTWLPYQILALLRVICEEECSDILSKLNWLQAIIIASTCINPFLYRFGSDPIKRNSHYCSTMDTAGSRSVRRSTTLREVENQRLDARNPRCGATKISAKRPTPAARYSRATTIREQKRFTNRLKNTKSNEV</sequence>
<evidence type="ECO:0000256" key="6">
    <source>
        <dbReference type="ARBA" id="ARBA00023136"/>
    </source>
</evidence>